<dbReference type="GO" id="GO:0060294">
    <property type="term" value="P:cilium movement involved in cell motility"/>
    <property type="evidence" value="ECO:0007669"/>
    <property type="project" value="InterPro"/>
</dbReference>
<feature type="region of interest" description="Disordered" evidence="1">
    <location>
        <begin position="567"/>
        <end position="597"/>
    </location>
</feature>
<evidence type="ECO:0000256" key="1">
    <source>
        <dbReference type="SAM" id="MobiDB-lite"/>
    </source>
</evidence>
<dbReference type="SUPFAM" id="SSF57924">
    <property type="entry name" value="Inhibitor of apoptosis (IAP) repeat"/>
    <property type="match status" value="1"/>
</dbReference>
<protein>
    <submittedName>
        <fullName evidence="2">Uncharacterized protein</fullName>
    </submittedName>
</protein>
<proteinExistence type="predicted"/>
<dbReference type="Gene3D" id="1.10.1170.10">
    <property type="entry name" value="Inhibitor Of Apoptosis Protein (2mihbC-IAP-1), Chain A"/>
    <property type="match status" value="1"/>
</dbReference>
<dbReference type="PANTHER" id="PTHR15977">
    <property type="entry name" value="CILIA- AND FLAGELLA-ASSOCIATED PROTEIN 46"/>
    <property type="match status" value="1"/>
</dbReference>
<feature type="compositionally biased region" description="Polar residues" evidence="1">
    <location>
        <begin position="1"/>
        <end position="15"/>
    </location>
</feature>
<dbReference type="CDD" id="cd00022">
    <property type="entry name" value="BIR"/>
    <property type="match status" value="1"/>
</dbReference>
<feature type="compositionally biased region" description="Polar residues" evidence="1">
    <location>
        <begin position="731"/>
        <end position="744"/>
    </location>
</feature>
<dbReference type="EMBL" id="CAJNRF010013605">
    <property type="protein sequence ID" value="CAF2150404.1"/>
    <property type="molecule type" value="Genomic_DNA"/>
</dbReference>
<feature type="region of interest" description="Disordered" evidence="1">
    <location>
        <begin position="697"/>
        <end position="744"/>
    </location>
</feature>
<accession>A0A816XXN9</accession>
<organism evidence="2 3">
    <name type="scientific">Rotaria magnacalcarata</name>
    <dbReference type="NCBI Taxonomy" id="392030"/>
    <lineage>
        <taxon>Eukaryota</taxon>
        <taxon>Metazoa</taxon>
        <taxon>Spiralia</taxon>
        <taxon>Gnathifera</taxon>
        <taxon>Rotifera</taxon>
        <taxon>Eurotatoria</taxon>
        <taxon>Bdelloidea</taxon>
        <taxon>Philodinida</taxon>
        <taxon>Philodinidae</taxon>
        <taxon>Rotaria</taxon>
    </lineage>
</organism>
<dbReference type="InterPro" id="IPR039586">
    <property type="entry name" value="CFAP46"/>
</dbReference>
<dbReference type="SMART" id="SM00238">
    <property type="entry name" value="BIR"/>
    <property type="match status" value="1"/>
</dbReference>
<feature type="region of interest" description="Disordered" evidence="1">
    <location>
        <begin position="355"/>
        <end position="407"/>
    </location>
</feature>
<dbReference type="PROSITE" id="PS50143">
    <property type="entry name" value="BIR_REPEAT_2"/>
    <property type="match status" value="1"/>
</dbReference>
<reference evidence="2" key="1">
    <citation type="submission" date="2021-02" db="EMBL/GenBank/DDBJ databases">
        <authorList>
            <person name="Nowell W R."/>
        </authorList>
    </citation>
    <scope>NUCLEOTIDE SEQUENCE</scope>
</reference>
<gene>
    <name evidence="2" type="ORF">WKI299_LOCUS30180</name>
</gene>
<dbReference type="PANTHER" id="PTHR15977:SF15">
    <property type="entry name" value="CILIA- AND FLAGELLA-ASSOCIATED PROTEIN 46"/>
    <property type="match status" value="1"/>
</dbReference>
<dbReference type="Pfam" id="PF00653">
    <property type="entry name" value="BIR"/>
    <property type="match status" value="1"/>
</dbReference>
<name>A0A816XXN9_9BILA</name>
<evidence type="ECO:0000313" key="3">
    <source>
        <dbReference type="Proteomes" id="UP000663856"/>
    </source>
</evidence>
<dbReference type="InterPro" id="IPR001370">
    <property type="entry name" value="BIR_rpt"/>
</dbReference>
<comment type="caution">
    <text evidence="2">The sequence shown here is derived from an EMBL/GenBank/DDBJ whole genome shotgun (WGS) entry which is preliminary data.</text>
</comment>
<evidence type="ECO:0000313" key="2">
    <source>
        <dbReference type="EMBL" id="CAF2150404.1"/>
    </source>
</evidence>
<sequence>MTLNETISNLDQQEQPFKRHKNENFNGKSHLNTFAEVEILKQVRNRTYSHWSHRNLLSREKMIRAGFFYCNVADRVICLYCNLIAQQWNPDEDDPWELHKSLSAKCFYVIKQTQVNNTTNSANSTTRKLQISDESTLSRFVAARLDLPVSQRLLNRNFKLSIIKRCWEDQLRLKQDDFESDSDLLIACIILQKQIDHINGKKENIIVPSVRMRQFREKNQEDPGPTSSAFSTPVILPMTIQSNISHLRMTALSKSSSTISNSKIHGIRSAETMTATNSVPMIAPIKLIETSAMTLTNLCLLYASKADLYELTMHLARYFWNTCRLSIKRKLERSLLLDPLNELIHHINTVAPKSIVSSQNEKETKEQKSITTENFKPKKQPLVNRKEKKSIPNDDDEQQQITSTASNPQEDAQIRSALYGVLVQIYMDKYSWHSALDAIDNALQVLPRTQHRLLLYKYRVLIKSKLGLSISMDMQKFREQGEIALAKMWRQVALMAKKKEHVINAYQHAIATLQSFDNYWTKIDYILELASWLYSNEYLVDNVIDLIEWSIDLLLTSPETYKQHEVNAANEQDADTDRNRSAILKSGQGNNETTRKGEIGSSLDEAHLGKLKPKLPNHLQPDLSIGEVVQVRRLEYLCRCHILLANMTRRNQPEYEQLLQKAYWFLMRLWQRGLSDSIEIVKDAEIEAATAADTLTALNDSGKKTQPKGAPGSATKKKLPPPPAAAKGTDKQATNTKPVPLDTSTPKNLTEWAMFVPHDDLLQTFKLAQAKERGFNKNTISKPLLSFYYLDMFVRLLREYGYNHMSLPVLSFMRLIGQIVLQSSSIRTYVLLRIQQVCQELNLLESMQTICQLARPFTIRDDDLATSRAEMIVYTKLLAQQREEEAVFESALGSSGLKSEARSYGTSAYSSRTSGNQAHDQKSLIADLPGDRQVFNRIITRNIWLQTAHLLFELNFMQEAKEILQETLKQAKTYDDQACEKRSYIILGEIALSEHRFDQAIDLAMLGQQIPIDEYEWYRSVNTVIEALRQDRNSDLYKQKKVRSLLETSIKRLESIAQLHVNKIMTIAYTASLLSTKRIEVELNDILNQSSVNTIENKSVFYQLFEILQQYDISYSNMLHLDRYNDACEIMLTRSVQIWKRFARDTKNVNDQKQYLCRALSILEQLTEILAERWNLIRIVTPQNDLSLIQLPVQRQFIRVQLEIIDILLDLLKIFANEMFNERLRRKNTHATYLAVQDFVSEDKKQEENHDQNTNSVNWDEMTKVLPDKVIATVMAVLEIVGTNDKGTKAKVLFDLAQVYSILGQNFGTDYPLEWNVTVKDIFAKLSDIPVEKTALKRLGSQASGHHTSGGMSFDNDTVADELLVEFARQKNELSQSMLYLGQSMELALQSLNIALNIQDKILIRDCSLLIYDTIGLFDPISSIVYLMLSQNASASIYAENILKRACHIPSDSELASLFTLINRIKQDETITNGNNGVIYKAMMERLKAYWSWKYLSIRPQYYDLIKDMPASFNFLILHYSTDSEVLYAAFFNSKISNVKAPISTGAGKQSSTKLSGSIAGSISPQIMKVNVDKNKLNNLITKYNQWKTDYAQVLLRYDVKIQHSRNKQAMLNSEHVSRRFSFILKYSFLKSNKYINHKDTTILVEMVFNRTRV</sequence>
<dbReference type="Proteomes" id="UP000663856">
    <property type="component" value="Unassembled WGS sequence"/>
</dbReference>
<dbReference type="GO" id="GO:0035082">
    <property type="term" value="P:axoneme assembly"/>
    <property type="evidence" value="ECO:0007669"/>
    <property type="project" value="InterPro"/>
</dbReference>
<feature type="region of interest" description="Disordered" evidence="1">
    <location>
        <begin position="1"/>
        <end position="25"/>
    </location>
</feature>